<feature type="compositionally biased region" description="Basic and acidic residues" evidence="2">
    <location>
        <begin position="195"/>
        <end position="205"/>
    </location>
</feature>
<dbReference type="GO" id="GO:0003697">
    <property type="term" value="F:single-stranded DNA binding"/>
    <property type="evidence" value="ECO:0007669"/>
    <property type="project" value="InterPro"/>
</dbReference>
<feature type="compositionally biased region" description="Low complexity" evidence="2">
    <location>
        <begin position="181"/>
        <end position="193"/>
    </location>
</feature>
<comment type="caution">
    <text evidence="3">The sequence shown here is derived from an EMBL/GenBank/DDBJ whole genome shotgun (WGS) entry which is preliminary data.</text>
</comment>
<dbReference type="CDD" id="cd04496">
    <property type="entry name" value="SSB_OBF"/>
    <property type="match status" value="1"/>
</dbReference>
<dbReference type="Pfam" id="PF00436">
    <property type="entry name" value="SSB"/>
    <property type="match status" value="1"/>
</dbReference>
<organism evidence="3 4">
    <name type="scientific">Arthrobacter psychrochitiniphilus</name>
    <dbReference type="NCBI Taxonomy" id="291045"/>
    <lineage>
        <taxon>Bacteria</taxon>
        <taxon>Bacillati</taxon>
        <taxon>Actinomycetota</taxon>
        <taxon>Actinomycetes</taxon>
        <taxon>Micrococcales</taxon>
        <taxon>Micrococcaceae</taxon>
        <taxon>Arthrobacter</taxon>
    </lineage>
</organism>
<protein>
    <recommendedName>
        <fullName evidence="5">Single-stranded DNA-binding protein</fullName>
    </recommendedName>
</protein>
<proteinExistence type="predicted"/>
<evidence type="ECO:0000313" key="3">
    <source>
        <dbReference type="EMBL" id="PXA65134.1"/>
    </source>
</evidence>
<feature type="compositionally biased region" description="Acidic residues" evidence="2">
    <location>
        <begin position="143"/>
        <end position="155"/>
    </location>
</feature>
<evidence type="ECO:0008006" key="5">
    <source>
        <dbReference type="Google" id="ProtNLM"/>
    </source>
</evidence>
<dbReference type="EMBL" id="QHLZ01000006">
    <property type="protein sequence ID" value="PXA65134.1"/>
    <property type="molecule type" value="Genomic_DNA"/>
</dbReference>
<dbReference type="RefSeq" id="WP_110106310.1">
    <property type="nucleotide sequence ID" value="NZ_JACBZZ010000001.1"/>
</dbReference>
<accession>A0A2V3DSM1</accession>
<keyword evidence="1" id="KW-0238">DNA-binding</keyword>
<reference evidence="3 4" key="1">
    <citation type="submission" date="2018-05" db="EMBL/GenBank/DDBJ databases">
        <title>Genetic diversity of glacier-inhabiting Cryobacterium bacteria in China and description of Cryobacterium mengkeensis sp. nov. and Arthrobacter glacialis sp. nov.</title>
        <authorList>
            <person name="Liu Q."/>
            <person name="Xin Y.-H."/>
        </authorList>
    </citation>
    <scope>NUCLEOTIDE SEQUENCE [LARGE SCALE GENOMIC DNA]</scope>
    <source>
        <strain evidence="3 4">GP3</strain>
    </source>
</reference>
<dbReference type="InterPro" id="IPR000424">
    <property type="entry name" value="Primosome_PriB/ssb"/>
</dbReference>
<dbReference type="PROSITE" id="PS50935">
    <property type="entry name" value="SSB"/>
    <property type="match status" value="1"/>
</dbReference>
<feature type="compositionally biased region" description="Acidic residues" evidence="2">
    <location>
        <begin position="171"/>
        <end position="180"/>
    </location>
</feature>
<evidence type="ECO:0000313" key="4">
    <source>
        <dbReference type="Proteomes" id="UP000246303"/>
    </source>
</evidence>
<dbReference type="Gene3D" id="2.40.50.140">
    <property type="entry name" value="Nucleic acid-binding proteins"/>
    <property type="match status" value="1"/>
</dbReference>
<sequence length="214" mass="22774">MGNHISLRGFVSSEIVMNTTDSGLVIGKFRMGSNMRRLDPITNKWVDGPTNWFRVNVFKALASNTMVSIHKGDRILIVGKLKVTSYLRKDGSHATGVEIDADSIGPDLQFGTANYRRKTSARLAGPGDGEIGHDPGGWGGPQDVEEGEIPDDEPTNADQPHEGTEGGGDVDGSEGDEDLDAAAAAYDPAKAEGIQPHEHADHETGEILAEAAPF</sequence>
<feature type="region of interest" description="Disordered" evidence="2">
    <location>
        <begin position="121"/>
        <end position="214"/>
    </location>
</feature>
<dbReference type="AlphaFoldDB" id="A0A2V3DSM1"/>
<dbReference type="InterPro" id="IPR012340">
    <property type="entry name" value="NA-bd_OB-fold"/>
</dbReference>
<evidence type="ECO:0000256" key="2">
    <source>
        <dbReference type="SAM" id="MobiDB-lite"/>
    </source>
</evidence>
<dbReference type="Proteomes" id="UP000246303">
    <property type="component" value="Unassembled WGS sequence"/>
</dbReference>
<dbReference type="SUPFAM" id="SSF50249">
    <property type="entry name" value="Nucleic acid-binding proteins"/>
    <property type="match status" value="1"/>
</dbReference>
<dbReference type="OrthoDB" id="4427276at2"/>
<evidence type="ECO:0000256" key="1">
    <source>
        <dbReference type="ARBA" id="ARBA00023125"/>
    </source>
</evidence>
<name>A0A2V3DSM1_9MICC</name>
<feature type="compositionally biased region" description="Gly residues" evidence="2">
    <location>
        <begin position="126"/>
        <end position="140"/>
    </location>
</feature>
<gene>
    <name evidence="3" type="ORF">CVS29_10610</name>
</gene>
<keyword evidence="4" id="KW-1185">Reference proteome</keyword>